<reference evidence="2 3" key="1">
    <citation type="journal article" date="2020" name="J. Virol.">
        <title>Characterization of a Novel Alphaherpesvirus Isolated from the Fruit Bat Pteropus lylei in Vietnam.</title>
        <authorList>
            <person name="Inagaki T."/>
            <person name="Yamada S."/>
            <person name="Fujii H."/>
            <person name="Yoshikawa T."/>
            <person name="Shibamura M."/>
            <person name="Harada S."/>
            <person name="Fukushi S."/>
            <person name="Le M.Q."/>
            <person name="Nguyen C.T."/>
            <person name="Nguyen T.T.T."/>
            <person name="Nguyen T.T."/>
            <person name="Nguyen T.T."/>
            <person name="Quach V.T."/>
            <person name="Thong V.D."/>
            <person name="Mori K."/>
            <person name="Sasaki M."/>
            <person name="Setiyono A."/>
            <person name="Handharyani E."/>
            <person name="Takeyama H."/>
            <person name="Hasebe F."/>
            <person name="Saijo M."/>
        </authorList>
    </citation>
    <scope>NUCLEOTIDE SEQUENCE [LARGE SCALE GENOMIC DNA]</scope>
</reference>
<keyword evidence="1" id="KW-1133">Transmembrane helix</keyword>
<evidence type="ECO:0000313" key="3">
    <source>
        <dbReference type="Proteomes" id="UP001143588"/>
    </source>
</evidence>
<name>A0A510J6V4_9ALPH</name>
<dbReference type="KEGG" id="vg:80540233"/>
<dbReference type="InterPro" id="IPR016187">
    <property type="entry name" value="CTDL_fold"/>
</dbReference>
<evidence type="ECO:0000313" key="2">
    <source>
        <dbReference type="EMBL" id="BBM13217.1"/>
    </source>
</evidence>
<proteinExistence type="predicted"/>
<dbReference type="RefSeq" id="YP_010801526.1">
    <property type="nucleotide sequence ID" value="NC_076965.1"/>
</dbReference>
<protein>
    <submittedName>
        <fullName evidence="2">Membrane protein</fullName>
    </submittedName>
</protein>
<keyword evidence="1" id="KW-0812">Transmembrane</keyword>
<dbReference type="GeneID" id="80540233"/>
<feature type="transmembrane region" description="Helical" evidence="1">
    <location>
        <begin position="24"/>
        <end position="46"/>
    </location>
</feature>
<gene>
    <name evidence="2" type="primary">UL45</name>
</gene>
<keyword evidence="3" id="KW-1185">Reference proteome</keyword>
<dbReference type="Pfam" id="PF05473">
    <property type="entry name" value="UL45"/>
    <property type="match status" value="1"/>
</dbReference>
<sequence>MGLLEAQYSYQPLHDPKPVSRPLALLWLCLGATAGVLVAMALLILATPSSTWTLPMCEAGWTEFNTGCLSWDPTPVSYTEAQQGCPAPASLIPRTRARQLSTILNLPAPPPAATVWLAGDGLKACLRLHNGASGIDQECESTALRVCFYSRSLGGFVQFAVMVRRALNLL</sequence>
<evidence type="ECO:0000256" key="1">
    <source>
        <dbReference type="SAM" id="Phobius"/>
    </source>
</evidence>
<dbReference type="Proteomes" id="UP001143588">
    <property type="component" value="Segment"/>
</dbReference>
<dbReference type="EMBL" id="LC492974">
    <property type="protein sequence ID" value="BBM13217.1"/>
    <property type="molecule type" value="Genomic_DNA"/>
</dbReference>
<accession>A0A510J6V4</accession>
<keyword evidence="1" id="KW-0472">Membrane</keyword>
<organism evidence="2 3">
    <name type="scientific">pteropodid alphaherpesvirus 2</name>
    <dbReference type="NCBI Taxonomy" id="3118716"/>
    <lineage>
        <taxon>Viruses</taxon>
        <taxon>Duplodnaviria</taxon>
        <taxon>Heunggongvirae</taxon>
        <taxon>Peploviricota</taxon>
        <taxon>Herviviricetes</taxon>
        <taxon>Herpesvirales</taxon>
        <taxon>Orthoherpesviridae</taxon>
        <taxon>Alphaherpesvirinae</taxon>
        <taxon>Simplexvirus</taxon>
        <taxon>Simplexvirus pteropodidalpha2</taxon>
    </lineage>
</organism>
<dbReference type="SUPFAM" id="SSF56436">
    <property type="entry name" value="C-type lectin-like"/>
    <property type="match status" value="1"/>
</dbReference>